<dbReference type="CDD" id="cd09003">
    <property type="entry name" value="GH43_XynD-like"/>
    <property type="match status" value="1"/>
</dbReference>
<dbReference type="EC" id="3.2.1.55" evidence="11"/>
<keyword evidence="9" id="KW-1133">Transmembrane helix</keyword>
<keyword evidence="9" id="KW-0812">Transmembrane</keyword>
<dbReference type="Pfam" id="PF02018">
    <property type="entry name" value="CBM_4_9"/>
    <property type="match status" value="2"/>
</dbReference>
<dbReference type="SUPFAM" id="SSF49785">
    <property type="entry name" value="Galactose-binding domain-like"/>
    <property type="match status" value="3"/>
</dbReference>
<dbReference type="GO" id="GO:0045493">
    <property type="term" value="P:xylan catabolic process"/>
    <property type="evidence" value="ECO:0007669"/>
    <property type="project" value="UniProtKB-KW"/>
</dbReference>
<gene>
    <name evidence="11" type="primary">xynD</name>
    <name evidence="11" type="ORF">RS83_00645</name>
</gene>
<organism evidence="11 12">
    <name type="scientific">Microbacterium oxydans</name>
    <dbReference type="NCBI Taxonomy" id="82380"/>
    <lineage>
        <taxon>Bacteria</taxon>
        <taxon>Bacillati</taxon>
        <taxon>Actinomycetota</taxon>
        <taxon>Actinomycetes</taxon>
        <taxon>Micrococcales</taxon>
        <taxon>Microbacteriaceae</taxon>
        <taxon>Microbacterium</taxon>
    </lineage>
</organism>
<evidence type="ECO:0000256" key="5">
    <source>
        <dbReference type="ARBA" id="ARBA00023277"/>
    </source>
</evidence>
<evidence type="ECO:0000313" key="12">
    <source>
        <dbReference type="Proteomes" id="UP000033640"/>
    </source>
</evidence>
<keyword evidence="2" id="KW-0858">Xylan degradation</keyword>
<dbReference type="SUPFAM" id="SSF75005">
    <property type="entry name" value="Arabinanase/levansucrase/invertase"/>
    <property type="match status" value="1"/>
</dbReference>
<evidence type="ECO:0000256" key="6">
    <source>
        <dbReference type="ARBA" id="ARBA00023295"/>
    </source>
</evidence>
<dbReference type="InterPro" id="IPR006584">
    <property type="entry name" value="Cellulose-bd_IV"/>
</dbReference>
<dbReference type="Proteomes" id="UP000033640">
    <property type="component" value="Unassembled WGS sequence"/>
</dbReference>
<protein>
    <submittedName>
        <fullName evidence="11">Arabinoxylan arabinofuranohydrolase</fullName>
        <ecNumber evidence="11">3.2.1.55</ecNumber>
    </submittedName>
</protein>
<dbReference type="InterPro" id="IPR008979">
    <property type="entry name" value="Galactose-bd-like_sf"/>
</dbReference>
<dbReference type="SMART" id="SM00606">
    <property type="entry name" value="CBD_IV"/>
    <property type="match status" value="1"/>
</dbReference>
<dbReference type="RefSeq" id="WP_231587712.1">
    <property type="nucleotide sequence ID" value="NZ_JYIW01000018.1"/>
</dbReference>
<keyword evidence="5" id="KW-0119">Carbohydrate metabolism</keyword>
<evidence type="ECO:0000313" key="11">
    <source>
        <dbReference type="EMBL" id="KJL30576.1"/>
    </source>
</evidence>
<feature type="site" description="Important for catalytic activity, responsible for pKa modulation of the active site Glu and correct orientation of both the proton donor and substrate" evidence="7">
    <location>
        <position position="527"/>
    </location>
</feature>
<proteinExistence type="inferred from homology"/>
<evidence type="ECO:0000256" key="9">
    <source>
        <dbReference type="SAM" id="Phobius"/>
    </source>
</evidence>
<evidence type="ECO:0000256" key="1">
    <source>
        <dbReference type="ARBA" id="ARBA00009865"/>
    </source>
</evidence>
<evidence type="ECO:0000259" key="10">
    <source>
        <dbReference type="PROSITE" id="PS51175"/>
    </source>
</evidence>
<dbReference type="GO" id="GO:0046556">
    <property type="term" value="F:alpha-L-arabinofuranosidase activity"/>
    <property type="evidence" value="ECO:0007669"/>
    <property type="project" value="UniProtKB-EC"/>
</dbReference>
<dbReference type="AlphaFoldDB" id="A0A0F0LG94"/>
<dbReference type="Gene3D" id="2.115.10.20">
    <property type="entry name" value="Glycosyl hydrolase domain, family 43"/>
    <property type="match status" value="1"/>
</dbReference>
<feature type="region of interest" description="Disordered" evidence="8">
    <location>
        <begin position="960"/>
        <end position="989"/>
    </location>
</feature>
<accession>A0A0F0LG94</accession>
<feature type="domain" description="CBM6" evidence="10">
    <location>
        <begin position="732"/>
        <end position="869"/>
    </location>
</feature>
<keyword evidence="3" id="KW-0732">Signal</keyword>
<dbReference type="GO" id="GO:0030246">
    <property type="term" value="F:carbohydrate binding"/>
    <property type="evidence" value="ECO:0007669"/>
    <property type="project" value="InterPro"/>
</dbReference>
<dbReference type="InterPro" id="IPR005084">
    <property type="entry name" value="CBM6"/>
</dbReference>
<dbReference type="Pfam" id="PF04616">
    <property type="entry name" value="Glyco_hydro_43"/>
    <property type="match status" value="1"/>
</dbReference>
<dbReference type="PANTHER" id="PTHR43772:SF2">
    <property type="entry name" value="PUTATIVE (AFU_ORTHOLOGUE AFUA_2G04480)-RELATED"/>
    <property type="match status" value="1"/>
</dbReference>
<reference evidence="11 12" key="1">
    <citation type="submission" date="2015-02" db="EMBL/GenBank/DDBJ databases">
        <title>Draft genome sequences of ten Microbacterium spp. with emphasis on heavy metal contaminated environments.</title>
        <authorList>
            <person name="Corretto E."/>
        </authorList>
    </citation>
    <scope>NUCLEOTIDE SEQUENCE [LARGE SCALE GENOMIC DNA]</scope>
    <source>
        <strain evidence="11 12">BEL4b</strain>
    </source>
</reference>
<sequence length="1033" mass="108087">MKSHSGSTERRRRRSVSRPAAVLGVAVLIASSVTAVGLPGAAFAAPVDVIANGTFEAGISGWTAPLGGTLSQSSDAKSGTKSLAIGGRSSFQSGPTATVTGLLETDQSYDLSLSLKFDTGRATQNFNVVLCTSSRSRCDVVASTTATAGQWSTIEKSFTPLTADYDILFVETPWNTDVQSFVIDDVSLKTDDGAPAVTEPPAVPGNLLPDGRFVSDTAGWTNTRGGTLALSDDAASGAHSLQVTGRENTQSGPFASVADKIELGASYRLTGKLKYDEGNATQQFNFTFCPTNFNGCADYGHTFTKGEWGTFSQEFTAEAKHVAAGWLFVETPWGSAALQDFKVDELSLIKIADAPEVPAFTSLEKVQTKPIGDHNPLVGHKFGADPHHLIYNGRLYIYSTDDTQQYDLNSKDANGLPTQSNGYGGITRLNVMSTTDMVNWVDHGSVPIAREGGAAPWSRNSWAPAAIEKDGKVYLYFCDNGTGTAVVVGGSPLGPWTDPVGKKIIPDTVSRDYIAGGGFPAGMWLFDPEVFIDDDGQGYLYFGGNSQIGTSPNVQGPQNPKSTRVVKLKDDMVTLDGDPVEIDAPGMFEASSMFKHDGKYYYSYSSNFQVNEVPGLYPSRGAIAYMMTDDPMKLGSSEYAGVAFQNQGTFFGAGNGGNNHSDMFTYKGETYFTYHAQTRGAAWAAALGTPGATQGYRSVHIDKLEFNEDGTIKPVVGTKAGVSQVESFDPYRTFEAETLAWQLGITTAATTEASAEFAEHNGSGNMVLSGVDDGDFSGISGVDFGSGAQTVSAKVKPLVAGSSIQVRLDDVDGPVVAEIPVDGTVGEWTTVEAEVTGATGEHDVFFVFAGAEGVDADADLFEVDNWAFAPIDDSSGAELRAQLSDTTVAAGGTVTVTATGVTAGEVEIGIESTYRALATATTADGRIEATVTIPADMAAGAHDIVLRDGETELARLPLTVTRANTGGGTDGGTDGGSSSGGGTGGTDGSLANTGGDASASLTAAWLGALLLALGSGFWILRRRGRSVVSTETE</sequence>
<dbReference type="EMBL" id="JYIW01000018">
    <property type="protein sequence ID" value="KJL30576.1"/>
    <property type="molecule type" value="Genomic_DNA"/>
</dbReference>
<keyword evidence="9" id="KW-0472">Membrane</keyword>
<name>A0A0F0LG94_9MICO</name>
<dbReference type="PROSITE" id="PS51175">
    <property type="entry name" value="CBM6"/>
    <property type="match status" value="1"/>
</dbReference>
<evidence type="ECO:0000256" key="2">
    <source>
        <dbReference type="ARBA" id="ARBA00022651"/>
    </source>
</evidence>
<evidence type="ECO:0000256" key="7">
    <source>
        <dbReference type="PIRSR" id="PIRSR606710-2"/>
    </source>
</evidence>
<dbReference type="InterPro" id="IPR003305">
    <property type="entry name" value="CenC_carb-bd"/>
</dbReference>
<dbReference type="InterPro" id="IPR052176">
    <property type="entry name" value="Glycosyl_Hydrlase_43_Enz"/>
</dbReference>
<evidence type="ECO:0000256" key="8">
    <source>
        <dbReference type="SAM" id="MobiDB-lite"/>
    </source>
</evidence>
<dbReference type="InterPro" id="IPR006710">
    <property type="entry name" value="Glyco_hydro_43"/>
</dbReference>
<dbReference type="PATRIC" id="fig|82380.11.peg.668"/>
<keyword evidence="2" id="KW-0624">Polysaccharide degradation</keyword>
<comment type="similarity">
    <text evidence="1">Belongs to the glycosyl hydrolase 43 family.</text>
</comment>
<dbReference type="CDD" id="cd04084">
    <property type="entry name" value="CBM6_xylanase-like"/>
    <property type="match status" value="1"/>
</dbReference>
<comment type="caution">
    <text evidence="11">The sequence shown here is derived from an EMBL/GenBank/DDBJ whole genome shotgun (WGS) entry which is preliminary data.</text>
</comment>
<evidence type="ECO:0000256" key="4">
    <source>
        <dbReference type="ARBA" id="ARBA00022801"/>
    </source>
</evidence>
<evidence type="ECO:0000256" key="3">
    <source>
        <dbReference type="ARBA" id="ARBA00022729"/>
    </source>
</evidence>
<keyword evidence="4 11" id="KW-0378">Hydrolase</keyword>
<feature type="compositionally biased region" description="Gly residues" evidence="8">
    <location>
        <begin position="965"/>
        <end position="987"/>
    </location>
</feature>
<keyword evidence="6 11" id="KW-0326">Glycosidase</keyword>
<dbReference type="Pfam" id="PF03422">
    <property type="entry name" value="CBM_6"/>
    <property type="match status" value="1"/>
</dbReference>
<feature type="transmembrane region" description="Helical" evidence="9">
    <location>
        <begin position="999"/>
        <end position="1020"/>
    </location>
</feature>
<dbReference type="InterPro" id="IPR023296">
    <property type="entry name" value="Glyco_hydro_beta-prop_sf"/>
</dbReference>
<dbReference type="PANTHER" id="PTHR43772">
    <property type="entry name" value="ENDO-1,4-BETA-XYLANASE"/>
    <property type="match status" value="1"/>
</dbReference>
<dbReference type="Gene3D" id="2.60.120.260">
    <property type="entry name" value="Galactose-binding domain-like"/>
    <property type="match status" value="3"/>
</dbReference>